<dbReference type="HOGENOM" id="CLU_028452_3_1_1"/>
<protein>
    <recommendedName>
        <fullName evidence="7">Major facilitator superfamily (MFS) profile domain-containing protein</fullName>
    </recommendedName>
</protein>
<feature type="transmembrane region" description="Helical" evidence="4">
    <location>
        <begin position="80"/>
        <end position="101"/>
    </location>
</feature>
<feature type="transmembrane region" description="Helical" evidence="4">
    <location>
        <begin position="171"/>
        <end position="194"/>
    </location>
</feature>
<feature type="transmembrane region" description="Helical" evidence="4">
    <location>
        <begin position="132"/>
        <end position="150"/>
    </location>
</feature>
<organism evidence="5 6">
    <name type="scientific">Cyphellophora europaea (strain CBS 101466)</name>
    <name type="common">Phialophora europaea</name>
    <dbReference type="NCBI Taxonomy" id="1220924"/>
    <lineage>
        <taxon>Eukaryota</taxon>
        <taxon>Fungi</taxon>
        <taxon>Dikarya</taxon>
        <taxon>Ascomycota</taxon>
        <taxon>Pezizomycotina</taxon>
        <taxon>Eurotiomycetes</taxon>
        <taxon>Chaetothyriomycetidae</taxon>
        <taxon>Chaetothyriales</taxon>
        <taxon>Cyphellophoraceae</taxon>
        <taxon>Cyphellophora</taxon>
    </lineage>
</organism>
<keyword evidence="4" id="KW-1133">Transmembrane helix</keyword>
<accession>W2SCY1</accession>
<comment type="subcellular location">
    <subcellularLocation>
        <location evidence="1">Cell inner membrane</location>
        <topology evidence="1">Multi-pass membrane protein</topology>
    </subcellularLocation>
</comment>
<dbReference type="STRING" id="1220924.W2SCY1"/>
<dbReference type="PANTHER" id="PTHR43702">
    <property type="entry name" value="L-FUCOSE-PROTON SYMPORTER"/>
    <property type="match status" value="1"/>
</dbReference>
<feature type="region of interest" description="Disordered" evidence="3">
    <location>
        <begin position="474"/>
        <end position="499"/>
    </location>
</feature>
<feature type="transmembrane region" description="Helical" evidence="4">
    <location>
        <begin position="355"/>
        <end position="388"/>
    </location>
</feature>
<dbReference type="InParanoid" id="W2SCY1"/>
<feature type="transmembrane region" description="Helical" evidence="4">
    <location>
        <begin position="287"/>
        <end position="309"/>
    </location>
</feature>
<keyword evidence="6" id="KW-1185">Reference proteome</keyword>
<feature type="transmembrane region" description="Helical" evidence="4">
    <location>
        <begin position="108"/>
        <end position="126"/>
    </location>
</feature>
<dbReference type="RefSeq" id="XP_008711298.1">
    <property type="nucleotide sequence ID" value="XM_008713076.1"/>
</dbReference>
<evidence type="ECO:0000313" key="5">
    <source>
        <dbReference type="EMBL" id="ETN46586.1"/>
    </source>
</evidence>
<dbReference type="GeneID" id="19968111"/>
<dbReference type="InterPro" id="IPR011701">
    <property type="entry name" value="MFS"/>
</dbReference>
<gene>
    <name evidence="5" type="ORF">HMPREF1541_00772</name>
</gene>
<reference evidence="5 6" key="1">
    <citation type="submission" date="2013-03" db="EMBL/GenBank/DDBJ databases">
        <title>The Genome Sequence of Phialophora europaea CBS 101466.</title>
        <authorList>
            <consortium name="The Broad Institute Genomics Platform"/>
            <person name="Cuomo C."/>
            <person name="de Hoog S."/>
            <person name="Gorbushina A."/>
            <person name="Walker B."/>
            <person name="Young S.K."/>
            <person name="Zeng Q."/>
            <person name="Gargeya S."/>
            <person name="Fitzgerald M."/>
            <person name="Haas B."/>
            <person name="Abouelleil A."/>
            <person name="Allen A.W."/>
            <person name="Alvarado L."/>
            <person name="Arachchi H.M."/>
            <person name="Berlin A.M."/>
            <person name="Chapman S.B."/>
            <person name="Gainer-Dewar J."/>
            <person name="Goldberg J."/>
            <person name="Griggs A."/>
            <person name="Gujja S."/>
            <person name="Hansen M."/>
            <person name="Howarth C."/>
            <person name="Imamovic A."/>
            <person name="Ireland A."/>
            <person name="Larimer J."/>
            <person name="McCowan C."/>
            <person name="Murphy C."/>
            <person name="Pearson M."/>
            <person name="Poon T.W."/>
            <person name="Priest M."/>
            <person name="Roberts A."/>
            <person name="Saif S."/>
            <person name="Shea T."/>
            <person name="Sisk P."/>
            <person name="Sykes S."/>
            <person name="Wortman J."/>
            <person name="Nusbaum C."/>
            <person name="Birren B."/>
        </authorList>
    </citation>
    <scope>NUCLEOTIDE SEQUENCE [LARGE SCALE GENOMIC DNA]</scope>
    <source>
        <strain evidence="5 6">CBS 101466</strain>
    </source>
</reference>
<sequence length="499" mass="52920">MACVLSSVSSSFGKAVKAIKSLDVQHGRPVSEITDPRKTIVPIAIASLLFFAWGLTYGLLDVMNYHVRIAMAARRDEGALLALGYYMAYLVGPTIFAGPLIKHAGYRLCMFLGLFTVGLGCMFMSLGADGCTLGGMTGGHFVIGIGVSMLERSANAYAVNCGPRQHATLRILVAQAMAGVGTVVAPFLAAAFVFSPDSSNVVPAPDPFTPGKCLPPVDKTGSCAELGSVITFYRGIGAIVLGVSLVLATLFFRTRLVPEVAVLKSPRTTCGWKLWRHPLVSVKHSRVWWGVVANFVNLGLQVAFAQFFMEHMKINACASDRWAANWMSVAQAAFVAGRFSAAAAVVFPKIFRPRYVLLAFLAGAVAFTGASVVVTGSTAIAMAVMVMFAEAPSFPMIFESATAGFEEWTPTCETLMIVSISGGGILPVIMGKLTDMVGISMAWTLVSACFAFVLTYPVALCVLPSYRKALDQADGCGGRGSDEEITSAEPGKATAMHRL</sequence>
<dbReference type="AlphaFoldDB" id="W2SCY1"/>
<evidence type="ECO:0000313" key="6">
    <source>
        <dbReference type="Proteomes" id="UP000030752"/>
    </source>
</evidence>
<evidence type="ECO:0000256" key="3">
    <source>
        <dbReference type="SAM" id="MobiDB-lite"/>
    </source>
</evidence>
<feature type="transmembrane region" description="Helical" evidence="4">
    <location>
        <begin position="442"/>
        <end position="466"/>
    </location>
</feature>
<keyword evidence="4" id="KW-0812">Transmembrane</keyword>
<dbReference type="OrthoDB" id="546893at2759"/>
<keyword evidence="2" id="KW-1003">Cell membrane</keyword>
<evidence type="ECO:0008006" key="7">
    <source>
        <dbReference type="Google" id="ProtNLM"/>
    </source>
</evidence>
<dbReference type="GO" id="GO:0005886">
    <property type="term" value="C:plasma membrane"/>
    <property type="evidence" value="ECO:0007669"/>
    <property type="project" value="UniProtKB-SubCell"/>
</dbReference>
<evidence type="ECO:0000256" key="4">
    <source>
        <dbReference type="SAM" id="Phobius"/>
    </source>
</evidence>
<dbReference type="eggNOG" id="ENOG502QPVD">
    <property type="taxonomic scope" value="Eukaryota"/>
</dbReference>
<keyword evidence="4" id="KW-0472">Membrane</keyword>
<dbReference type="PANTHER" id="PTHR43702:SF3">
    <property type="entry name" value="PROTEIN TSGA"/>
    <property type="match status" value="1"/>
</dbReference>
<dbReference type="Pfam" id="PF07690">
    <property type="entry name" value="MFS_1"/>
    <property type="match status" value="1"/>
</dbReference>
<dbReference type="GO" id="GO:0022857">
    <property type="term" value="F:transmembrane transporter activity"/>
    <property type="evidence" value="ECO:0007669"/>
    <property type="project" value="InterPro"/>
</dbReference>
<feature type="transmembrane region" description="Helical" evidence="4">
    <location>
        <begin position="232"/>
        <end position="252"/>
    </location>
</feature>
<feature type="transmembrane region" description="Helical" evidence="4">
    <location>
        <begin position="40"/>
        <end position="60"/>
    </location>
</feature>
<dbReference type="VEuPathDB" id="FungiDB:HMPREF1541_00772"/>
<name>W2SCY1_CYPE1</name>
<proteinExistence type="predicted"/>
<evidence type="ECO:0000256" key="2">
    <source>
        <dbReference type="ARBA" id="ARBA00022475"/>
    </source>
</evidence>
<dbReference type="SUPFAM" id="SSF103473">
    <property type="entry name" value="MFS general substrate transporter"/>
    <property type="match status" value="1"/>
</dbReference>
<dbReference type="InterPro" id="IPR036259">
    <property type="entry name" value="MFS_trans_sf"/>
</dbReference>
<feature type="transmembrane region" description="Helical" evidence="4">
    <location>
        <begin position="329"/>
        <end position="348"/>
    </location>
</feature>
<dbReference type="Gene3D" id="1.20.1250.20">
    <property type="entry name" value="MFS general substrate transporter like domains"/>
    <property type="match status" value="2"/>
</dbReference>
<dbReference type="Proteomes" id="UP000030752">
    <property type="component" value="Unassembled WGS sequence"/>
</dbReference>
<dbReference type="InterPro" id="IPR050375">
    <property type="entry name" value="MFS_TsgA-like"/>
</dbReference>
<evidence type="ECO:0000256" key="1">
    <source>
        <dbReference type="ARBA" id="ARBA00004429"/>
    </source>
</evidence>
<dbReference type="EMBL" id="KB822711">
    <property type="protein sequence ID" value="ETN46586.1"/>
    <property type="molecule type" value="Genomic_DNA"/>
</dbReference>